<feature type="region of interest" description="Disordered" evidence="1">
    <location>
        <begin position="141"/>
        <end position="329"/>
    </location>
</feature>
<dbReference type="OrthoDB" id="5417811at2759"/>
<feature type="transmembrane region" description="Helical" evidence="2">
    <location>
        <begin position="351"/>
        <end position="371"/>
    </location>
</feature>
<evidence type="ECO:0000313" key="4">
    <source>
        <dbReference type="Proteomes" id="UP000078559"/>
    </source>
</evidence>
<feature type="compositionally biased region" description="Basic and acidic residues" evidence="1">
    <location>
        <begin position="491"/>
        <end position="500"/>
    </location>
</feature>
<feature type="compositionally biased region" description="Polar residues" evidence="1">
    <location>
        <begin position="144"/>
        <end position="160"/>
    </location>
</feature>
<feature type="compositionally biased region" description="Acidic residues" evidence="1">
    <location>
        <begin position="521"/>
        <end position="534"/>
    </location>
</feature>
<dbReference type="EMBL" id="CM003109">
    <property type="protein sequence ID" value="KUI74349.1"/>
    <property type="molecule type" value="Genomic_DNA"/>
</dbReference>
<feature type="transmembrane region" description="Helical" evidence="2">
    <location>
        <begin position="383"/>
        <end position="409"/>
    </location>
</feature>
<feature type="compositionally biased region" description="Pro residues" evidence="1">
    <location>
        <begin position="170"/>
        <end position="179"/>
    </location>
</feature>
<evidence type="ECO:0000313" key="3">
    <source>
        <dbReference type="EMBL" id="KUI74349.1"/>
    </source>
</evidence>
<gene>
    <name evidence="3" type="ORF">VM1G_09664</name>
</gene>
<keyword evidence="2" id="KW-1133">Transmembrane helix</keyword>
<name>A0A194WD75_CYTMA</name>
<keyword evidence="2" id="KW-0812">Transmembrane</keyword>
<feature type="compositionally biased region" description="Polar residues" evidence="1">
    <location>
        <begin position="15"/>
        <end position="33"/>
    </location>
</feature>
<organism evidence="3 4">
    <name type="scientific">Cytospora mali</name>
    <name type="common">Apple Valsa canker fungus</name>
    <name type="synonym">Valsa mali</name>
    <dbReference type="NCBI Taxonomy" id="578113"/>
    <lineage>
        <taxon>Eukaryota</taxon>
        <taxon>Fungi</taxon>
        <taxon>Dikarya</taxon>
        <taxon>Ascomycota</taxon>
        <taxon>Pezizomycotina</taxon>
        <taxon>Sordariomycetes</taxon>
        <taxon>Sordariomycetidae</taxon>
        <taxon>Diaporthales</taxon>
        <taxon>Cytosporaceae</taxon>
        <taxon>Cytospora</taxon>
    </lineage>
</organism>
<feature type="region of interest" description="Disordered" evidence="1">
    <location>
        <begin position="65"/>
        <end position="123"/>
    </location>
</feature>
<accession>A0A194WD75</accession>
<feature type="compositionally biased region" description="Basic residues" evidence="1">
    <location>
        <begin position="307"/>
        <end position="319"/>
    </location>
</feature>
<sequence>MFSRVVLRRNDPASARSSAVVNDIESQPLSPTDPSFEPQMSERPQSGLSRWSFLRPTVPSRLRFSNSTEVTSAVPSDWPGTRTARTSRSNTIPMPRPTSSRYPGDDEYEDLESQWGSRVPPLPSRYSVALDLPSSRLDLPGLQRTWTQENGATAYDTSRPSPKETLDNPYKPPTYPPLPTVTLTEPEPVAQPNARRTNRSGYGDIDELFDEVDRAYGGGGFNAPDPEESQLAELAEDGRRRRHKKHRTERHRGERHRSDRHRSDRHRSDRHRSDRDRSGTDRDRRHRHRRDRTHHEGHGHSEGRSGERRRKHRQRKHRKHSDDGDESEGPHPKHFMFCFPWVSNRKMRSQIVQSVVSGFFLICLLAVYLALAVTKAIKGSEFTVLMVLIILVAAIFFCQAVVRLCMLIFRPKKSSDERRRHRLPKSDGPGGYAVPREPIRVVLARDEEAVGIESEGTKMKPPAYGLWRESVRVDPDRIYWQRNPEVVQTPRVEEREVFPDREEEADDDDQHHHRYHHDDLVSSEDESEDEEGTSGDEGGRPHPRPTIRRPPSYVSEDGVSYVVEARPRSIAPAMDVPLPVHPAEVGRVALPARW</sequence>
<keyword evidence="4" id="KW-1185">Reference proteome</keyword>
<feature type="compositionally biased region" description="Basic residues" evidence="1">
    <location>
        <begin position="240"/>
        <end position="270"/>
    </location>
</feature>
<reference evidence="3" key="1">
    <citation type="submission" date="2014-12" db="EMBL/GenBank/DDBJ databases">
        <title>Genome Sequence of Valsa Canker Pathogens Uncovers a Specific Adaption of Colonization on Woody Bark.</title>
        <authorList>
            <person name="Yin Z."/>
            <person name="Liu H."/>
            <person name="Gao X."/>
            <person name="Li Z."/>
            <person name="Song N."/>
            <person name="Ke X."/>
            <person name="Dai Q."/>
            <person name="Wu Y."/>
            <person name="Sun Y."/>
            <person name="Xu J.-R."/>
            <person name="Kang Z.K."/>
            <person name="Wang L."/>
            <person name="Huang L."/>
        </authorList>
    </citation>
    <scope>NUCLEOTIDE SEQUENCE [LARGE SCALE GENOMIC DNA]</scope>
    <source>
        <strain evidence="3">03-8</strain>
    </source>
</reference>
<proteinExistence type="predicted"/>
<feature type="compositionally biased region" description="Polar residues" evidence="1">
    <location>
        <begin position="83"/>
        <end position="101"/>
    </location>
</feature>
<evidence type="ECO:0000256" key="2">
    <source>
        <dbReference type="SAM" id="Phobius"/>
    </source>
</evidence>
<feature type="compositionally biased region" description="Basic and acidic residues" evidence="1">
    <location>
        <begin position="293"/>
        <end position="306"/>
    </location>
</feature>
<feature type="region of interest" description="Disordered" evidence="1">
    <location>
        <begin position="1"/>
        <end position="52"/>
    </location>
</feature>
<protein>
    <submittedName>
        <fullName evidence="3">Uncharacterized protein</fullName>
    </submittedName>
</protein>
<evidence type="ECO:0000256" key="1">
    <source>
        <dbReference type="SAM" id="MobiDB-lite"/>
    </source>
</evidence>
<feature type="compositionally biased region" description="Basic and acidic residues" evidence="1">
    <location>
        <begin position="271"/>
        <end position="283"/>
    </location>
</feature>
<keyword evidence="2" id="KW-0472">Membrane</keyword>
<dbReference type="Proteomes" id="UP000078559">
    <property type="component" value="Chromosome 12"/>
</dbReference>
<dbReference type="AlphaFoldDB" id="A0A194WD75"/>
<feature type="region of interest" description="Disordered" evidence="1">
    <location>
        <begin position="491"/>
        <end position="556"/>
    </location>
</feature>
<feature type="compositionally biased region" description="Polar residues" evidence="1">
    <location>
        <begin position="65"/>
        <end position="74"/>
    </location>
</feature>